<dbReference type="OrthoDB" id="546434at2759"/>
<proteinExistence type="predicted"/>
<accession>A0A8H5CC71</accession>
<protein>
    <recommendedName>
        <fullName evidence="8">Ras GEF</fullName>
    </recommendedName>
</protein>
<dbReference type="SUPFAM" id="SSF48366">
    <property type="entry name" value="Ras GEF"/>
    <property type="match status" value="1"/>
</dbReference>
<dbReference type="PANTHER" id="PTHR23113:SF99">
    <property type="entry name" value="RASGEF DOMAIN-CONTAINING PROTEIN"/>
    <property type="match status" value="1"/>
</dbReference>
<feature type="domain" description="Ras-GEF" evidence="4">
    <location>
        <begin position="800"/>
        <end position="1057"/>
    </location>
</feature>
<feature type="region of interest" description="Disordered" evidence="3">
    <location>
        <begin position="70"/>
        <end position="210"/>
    </location>
</feature>
<dbReference type="PANTHER" id="PTHR23113">
    <property type="entry name" value="GUANINE NUCLEOTIDE EXCHANGE FACTOR"/>
    <property type="match status" value="1"/>
</dbReference>
<dbReference type="AlphaFoldDB" id="A0A8H5CC71"/>
<feature type="compositionally biased region" description="Polar residues" evidence="3">
    <location>
        <begin position="142"/>
        <end position="163"/>
    </location>
</feature>
<evidence type="ECO:0000259" key="4">
    <source>
        <dbReference type="PROSITE" id="PS50009"/>
    </source>
</evidence>
<evidence type="ECO:0000256" key="1">
    <source>
        <dbReference type="ARBA" id="ARBA00022658"/>
    </source>
</evidence>
<dbReference type="EMBL" id="JAACJK010000010">
    <property type="protein sequence ID" value="KAF5339006.1"/>
    <property type="molecule type" value="Genomic_DNA"/>
</dbReference>
<gene>
    <name evidence="6" type="ORF">D9611_008819</name>
</gene>
<evidence type="ECO:0000259" key="5">
    <source>
        <dbReference type="PROSITE" id="PS50212"/>
    </source>
</evidence>
<name>A0A8H5CC71_9AGAR</name>
<dbReference type="GO" id="GO:0005085">
    <property type="term" value="F:guanyl-nucleotide exchange factor activity"/>
    <property type="evidence" value="ECO:0007669"/>
    <property type="project" value="UniProtKB-KW"/>
</dbReference>
<dbReference type="SMART" id="SM00147">
    <property type="entry name" value="RasGEF"/>
    <property type="match status" value="1"/>
</dbReference>
<comment type="caution">
    <text evidence="6">The sequence shown here is derived from an EMBL/GenBank/DDBJ whole genome shotgun (WGS) entry which is preliminary data.</text>
</comment>
<keyword evidence="7" id="KW-1185">Reference proteome</keyword>
<feature type="compositionally biased region" description="Low complexity" evidence="3">
    <location>
        <begin position="75"/>
        <end position="92"/>
    </location>
</feature>
<dbReference type="Pfam" id="PF00617">
    <property type="entry name" value="RasGEF"/>
    <property type="match status" value="1"/>
</dbReference>
<sequence>MRVRAHLVVGFGLSRCIACRISAFPSFLLLSPHSYLLFEHPPRMRRVLLKPPDEIIAWELGRYDEIKLSGSQHNSATTPTPSTSSSAYALPPTREPMAVGAVSRRPSTNRSPQKRSPAISVSSDLARHRGSREPKPPEQRYRTTSTSSIATQFLASRNGSTPWLQRAPDLSKSRKASGNRSEPCLDMRQSGAASQKAPTSTSSPRSTTFDAQSEVDDLVWITSEDIDDYTRSMAAFEKVSCLHKPHLEDLDSLFRYLKEDRLGKMKAKDFISIFINVYAESLSLWADLDYVIGKLKPNSTISRRQAEIFRTVVQIGDFIHQVPGEGQEWDAEVEPSTPMAAVEHLKKMVDSVKAMTRTAWLNLKPLPQLPTDDNASFLDESDEESVYYDAPEGRLSVLLVAQTDNMLAEFRYPFAPPATSTQIIHRKEPSFHTPSVSMSSTSCHTKVNSVSTTSTAATHCNSLPLEVVFNELGIGMVVAGEVKRGLAQQFKAKAAKSMVSLLSTSTKKAASTIEFPDSNAYAESTVSPKKQLMGSLYRLKQFGNSKVSLLSPIKARKSPTVTKLEGHALLPEWMHDDGGFLETEDFTMIRQSLVNYPDWDQCSPSLQELLPAPKRRPESKVNYDSFGRITSCTVEGIAVVLSRTSVFSDPSLLHSVFSNFRSEMTAIDLAGHLHKLYIDGPSGSLEGQELEDEKRLLRTRVAKLLLFWFHYHWDDAQDRGAIDPILDLQDIVNQTVYIPSIVKAHLTAATALVLDGQSPGQTRIGPKNWEHPSPCDSPFHVSEEPSQTLLALKAYNTSAGRASMAHQLTIMLSEVYGRVEPKALVDFWSLTSTEKEPLEGFQSAPSIVRVLAIRDFAEALRYWVASTILTPLDVPGRVEMIEFWLDVAMICLGLKNYGCASYVADGVSYSSVRKLKRTIMDVPEESKAKYHKLQQIFDQHHSKLKESEVRKGMEECMNAKQPFIPFPGQIIRDLHAERANNDRMKELPAADNGAPKLFKVSQDNAKSNAILSIGCTGGYGHLERDEQLQAWLAGHLVHWGDSWSKIKYEESLEEERKKREPRAISDEREIDPLPQYREPWDYFPSNSSCGYDHIEDKIGLASRAKVGHHTQPTVLQTIKTGLTATKKRAVRQ</sequence>
<dbReference type="InterPro" id="IPR023578">
    <property type="entry name" value="Ras_GEF_dom_sf"/>
</dbReference>
<evidence type="ECO:0000313" key="7">
    <source>
        <dbReference type="Proteomes" id="UP000541558"/>
    </source>
</evidence>
<dbReference type="InterPro" id="IPR000651">
    <property type="entry name" value="Ras-like_Gua-exchang_fac_N"/>
</dbReference>
<feature type="compositionally biased region" description="Low complexity" evidence="3">
    <location>
        <begin position="198"/>
        <end position="208"/>
    </location>
</feature>
<feature type="domain" description="N-terminal Ras-GEF" evidence="5">
    <location>
        <begin position="625"/>
        <end position="753"/>
    </location>
</feature>
<dbReference type="InterPro" id="IPR008937">
    <property type="entry name" value="Ras-like_GEF"/>
</dbReference>
<evidence type="ECO:0008006" key="8">
    <source>
        <dbReference type="Google" id="ProtNLM"/>
    </source>
</evidence>
<dbReference type="InterPro" id="IPR036964">
    <property type="entry name" value="RASGEF_cat_dom_sf"/>
</dbReference>
<dbReference type="Gene3D" id="1.10.840.10">
    <property type="entry name" value="Ras guanine-nucleotide exchange factors catalytic domain"/>
    <property type="match status" value="1"/>
</dbReference>
<evidence type="ECO:0000256" key="2">
    <source>
        <dbReference type="PROSITE-ProRule" id="PRU00168"/>
    </source>
</evidence>
<organism evidence="6 7">
    <name type="scientific">Ephemerocybe angulata</name>
    <dbReference type="NCBI Taxonomy" id="980116"/>
    <lineage>
        <taxon>Eukaryota</taxon>
        <taxon>Fungi</taxon>
        <taxon>Dikarya</taxon>
        <taxon>Basidiomycota</taxon>
        <taxon>Agaricomycotina</taxon>
        <taxon>Agaricomycetes</taxon>
        <taxon>Agaricomycetidae</taxon>
        <taxon>Agaricales</taxon>
        <taxon>Agaricineae</taxon>
        <taxon>Psathyrellaceae</taxon>
        <taxon>Ephemerocybe</taxon>
    </lineage>
</organism>
<evidence type="ECO:0000256" key="3">
    <source>
        <dbReference type="SAM" id="MobiDB-lite"/>
    </source>
</evidence>
<dbReference type="Proteomes" id="UP000541558">
    <property type="component" value="Unassembled WGS sequence"/>
</dbReference>
<dbReference type="PROSITE" id="PS50009">
    <property type="entry name" value="RASGEF_CAT"/>
    <property type="match status" value="1"/>
</dbReference>
<dbReference type="GO" id="GO:0007264">
    <property type="term" value="P:small GTPase-mediated signal transduction"/>
    <property type="evidence" value="ECO:0007669"/>
    <property type="project" value="InterPro"/>
</dbReference>
<reference evidence="6 7" key="1">
    <citation type="journal article" date="2020" name="ISME J.">
        <title>Uncovering the hidden diversity of litter-decomposition mechanisms in mushroom-forming fungi.</title>
        <authorList>
            <person name="Floudas D."/>
            <person name="Bentzer J."/>
            <person name="Ahren D."/>
            <person name="Johansson T."/>
            <person name="Persson P."/>
            <person name="Tunlid A."/>
        </authorList>
    </citation>
    <scope>NUCLEOTIDE SEQUENCE [LARGE SCALE GENOMIC DNA]</scope>
    <source>
        <strain evidence="6 7">CBS 175.51</strain>
    </source>
</reference>
<dbReference type="InterPro" id="IPR001895">
    <property type="entry name" value="RASGEF_cat_dom"/>
</dbReference>
<dbReference type="PROSITE" id="PS50212">
    <property type="entry name" value="RASGEF_NTER"/>
    <property type="match status" value="1"/>
</dbReference>
<keyword evidence="1 2" id="KW-0344">Guanine-nucleotide releasing factor</keyword>
<evidence type="ECO:0000313" key="6">
    <source>
        <dbReference type="EMBL" id="KAF5339006.1"/>
    </source>
</evidence>
<feature type="compositionally biased region" description="Basic and acidic residues" evidence="3">
    <location>
        <begin position="125"/>
        <end position="141"/>
    </location>
</feature>